<sequence>MINTYQEAICSARRVVSASQNRLHGWAAIKGGTDTSLINFFYVEGGQVRAQVVWRGADPRDSMELVAHHLNEQAGAGIELLQMLMDVFKSSGNGGSLLPMKPCPIDAATH</sequence>
<proteinExistence type="predicted"/>
<gene>
    <name evidence="1" type="ORF">PVE_R2G0620</name>
</gene>
<organism evidence="1 2">
    <name type="scientific">Pseudomonas veronii 1YdBTEX2</name>
    <dbReference type="NCBI Taxonomy" id="1295141"/>
    <lineage>
        <taxon>Bacteria</taxon>
        <taxon>Pseudomonadati</taxon>
        <taxon>Pseudomonadota</taxon>
        <taxon>Gammaproteobacteria</taxon>
        <taxon>Pseudomonadales</taxon>
        <taxon>Pseudomonadaceae</taxon>
        <taxon>Pseudomonas</taxon>
    </lineage>
</organism>
<evidence type="ECO:0000313" key="1">
    <source>
        <dbReference type="EMBL" id="SBW84646.1"/>
    </source>
</evidence>
<dbReference type="Proteomes" id="UP000245431">
    <property type="component" value="Chromosome PVE_r2"/>
</dbReference>
<dbReference type="EMBL" id="LT599584">
    <property type="protein sequence ID" value="SBW84646.1"/>
    <property type="molecule type" value="Genomic_DNA"/>
</dbReference>
<evidence type="ECO:0000313" key="2">
    <source>
        <dbReference type="Proteomes" id="UP000245431"/>
    </source>
</evidence>
<protein>
    <submittedName>
        <fullName evidence="1">Uncharacterized protein</fullName>
    </submittedName>
</protein>
<reference evidence="2" key="1">
    <citation type="submission" date="2016-07" db="EMBL/GenBank/DDBJ databases">
        <authorList>
            <person name="Florea S."/>
            <person name="Webb J.S."/>
            <person name="Jaromczyk J."/>
            <person name="Schardl C.L."/>
        </authorList>
    </citation>
    <scope>NUCLEOTIDE SEQUENCE [LARGE SCALE GENOMIC DNA]</scope>
    <source>
        <strain evidence="2">1YdBTEX2</strain>
    </source>
</reference>
<dbReference type="AlphaFoldDB" id="A0A1D3K8J5"/>
<name>A0A1D3K8J5_PSEVE</name>
<accession>A0A1D3K8J5</accession>